<sequence length="125" mass="13223">MAKIDWFSLAILTVAGILLMISSSGSGEEVMIMGKSCEGDVLGLVSQCEKYVRKSGPKIKPSWGCCAVMKNADVPCVCSLVNKEIEQVIDMEKVVYVARCCGKTISPGTKCGSYTILPPLAGAGK</sequence>
<evidence type="ECO:0000259" key="2">
    <source>
        <dbReference type="Pfam" id="PF14368"/>
    </source>
</evidence>
<dbReference type="PANTHER" id="PTHR33286">
    <property type="entry name" value="BIFUNCTIONAL INHIBITOR/LIPID-TRANSFER PROTEIN/SEED STORAGE 2S ALBUMIN SUPERFAMILY PROTEIN"/>
    <property type="match status" value="1"/>
</dbReference>
<evidence type="ECO:0000313" key="3">
    <source>
        <dbReference type="EMBL" id="KAE8037221.1"/>
    </source>
</evidence>
<reference evidence="3 4" key="1">
    <citation type="submission" date="2019-06" db="EMBL/GenBank/DDBJ databases">
        <title>A chromosomal-level reference genome of Carpinus fangiana (Coryloideae, Betulaceae).</title>
        <authorList>
            <person name="Yang X."/>
            <person name="Wang Z."/>
            <person name="Zhang L."/>
            <person name="Hao G."/>
            <person name="Liu J."/>
            <person name="Yang Y."/>
        </authorList>
    </citation>
    <scope>NUCLEOTIDE SEQUENCE [LARGE SCALE GENOMIC DNA]</scope>
    <source>
        <strain evidence="3">Cfa_2016G</strain>
        <tissue evidence="3">Leaf</tissue>
    </source>
</reference>
<dbReference type="Gene3D" id="1.10.110.10">
    <property type="entry name" value="Plant lipid-transfer and hydrophobic proteins"/>
    <property type="match status" value="1"/>
</dbReference>
<dbReference type="CDD" id="cd04660">
    <property type="entry name" value="nsLTP_like"/>
    <property type="match status" value="1"/>
</dbReference>
<dbReference type="PANTHER" id="PTHR33286:SF1">
    <property type="entry name" value="OS01G0800600 PROTEIN"/>
    <property type="match status" value="1"/>
</dbReference>
<accession>A0A660KNE5</accession>
<dbReference type="SUPFAM" id="SSF47699">
    <property type="entry name" value="Bifunctional inhibitor/lipid-transfer protein/seed storage 2S albumin"/>
    <property type="match status" value="1"/>
</dbReference>
<dbReference type="InterPro" id="IPR016140">
    <property type="entry name" value="Bifunc_inhib/LTP/seed_store"/>
</dbReference>
<dbReference type="InterPro" id="IPR044741">
    <property type="entry name" value="NsLTP-like"/>
</dbReference>
<evidence type="ECO:0000256" key="1">
    <source>
        <dbReference type="SAM" id="SignalP"/>
    </source>
</evidence>
<gene>
    <name evidence="3" type="ORF">FH972_009830</name>
</gene>
<dbReference type="AlphaFoldDB" id="A0A660KNE5"/>
<dbReference type="EMBL" id="CM017324">
    <property type="protein sequence ID" value="KAE8037221.1"/>
    <property type="molecule type" value="Genomic_DNA"/>
</dbReference>
<evidence type="ECO:0000313" key="4">
    <source>
        <dbReference type="Proteomes" id="UP000327013"/>
    </source>
</evidence>
<organism evidence="3 4">
    <name type="scientific">Carpinus fangiana</name>
    <dbReference type="NCBI Taxonomy" id="176857"/>
    <lineage>
        <taxon>Eukaryota</taxon>
        <taxon>Viridiplantae</taxon>
        <taxon>Streptophyta</taxon>
        <taxon>Embryophyta</taxon>
        <taxon>Tracheophyta</taxon>
        <taxon>Spermatophyta</taxon>
        <taxon>Magnoliopsida</taxon>
        <taxon>eudicotyledons</taxon>
        <taxon>Gunneridae</taxon>
        <taxon>Pentapetalae</taxon>
        <taxon>rosids</taxon>
        <taxon>fabids</taxon>
        <taxon>Fagales</taxon>
        <taxon>Betulaceae</taxon>
        <taxon>Carpinus</taxon>
    </lineage>
</organism>
<dbReference type="Pfam" id="PF14368">
    <property type="entry name" value="LTP_2"/>
    <property type="match status" value="1"/>
</dbReference>
<name>A0A660KNE5_9ROSI</name>
<feature type="chain" id="PRO_5025001675" description="Bifunctional inhibitor/plant lipid transfer protein/seed storage helical domain-containing protein" evidence="1">
    <location>
        <begin position="28"/>
        <end position="125"/>
    </location>
</feature>
<keyword evidence="1" id="KW-0732">Signal</keyword>
<proteinExistence type="predicted"/>
<feature type="domain" description="Bifunctional inhibitor/plant lipid transfer protein/seed storage helical" evidence="2">
    <location>
        <begin position="27"/>
        <end position="111"/>
    </location>
</feature>
<dbReference type="InterPro" id="IPR036312">
    <property type="entry name" value="Bifun_inhib/LTP/seed_sf"/>
</dbReference>
<dbReference type="OrthoDB" id="653734at2759"/>
<dbReference type="Proteomes" id="UP000327013">
    <property type="component" value="Chromosome 4"/>
</dbReference>
<keyword evidence="4" id="KW-1185">Reference proteome</keyword>
<protein>
    <recommendedName>
        <fullName evidence="2">Bifunctional inhibitor/plant lipid transfer protein/seed storage helical domain-containing protein</fullName>
    </recommendedName>
</protein>
<feature type="signal peptide" evidence="1">
    <location>
        <begin position="1"/>
        <end position="27"/>
    </location>
</feature>